<accession>A0ABW0QUR3</accession>
<evidence type="ECO:0000313" key="2">
    <source>
        <dbReference type="Proteomes" id="UP001596108"/>
    </source>
</evidence>
<reference evidence="2" key="1">
    <citation type="journal article" date="2019" name="Int. J. Syst. Evol. Microbiol.">
        <title>The Global Catalogue of Microorganisms (GCM) 10K type strain sequencing project: providing services to taxonomists for standard genome sequencing and annotation.</title>
        <authorList>
            <consortium name="The Broad Institute Genomics Platform"/>
            <consortium name="The Broad Institute Genome Sequencing Center for Infectious Disease"/>
            <person name="Wu L."/>
            <person name="Ma J."/>
        </authorList>
    </citation>
    <scope>NUCLEOTIDE SEQUENCE [LARGE SCALE GENOMIC DNA]</scope>
    <source>
        <strain evidence="2">CGMCC 1.18578</strain>
    </source>
</reference>
<gene>
    <name evidence="1" type="ORF">ACFPQ4_00290</name>
</gene>
<organism evidence="1 2">
    <name type="scientific">Cohnella yongneupensis</name>
    <dbReference type="NCBI Taxonomy" id="425006"/>
    <lineage>
        <taxon>Bacteria</taxon>
        <taxon>Bacillati</taxon>
        <taxon>Bacillota</taxon>
        <taxon>Bacilli</taxon>
        <taxon>Bacillales</taxon>
        <taxon>Paenibacillaceae</taxon>
        <taxon>Cohnella</taxon>
    </lineage>
</organism>
<dbReference type="EMBL" id="JBHSNC010000001">
    <property type="protein sequence ID" value="MFC5527902.1"/>
    <property type="molecule type" value="Genomic_DNA"/>
</dbReference>
<dbReference type="RefSeq" id="WP_378109708.1">
    <property type="nucleotide sequence ID" value="NZ_JBHSNC010000001.1"/>
</dbReference>
<dbReference type="Proteomes" id="UP001596108">
    <property type="component" value="Unassembled WGS sequence"/>
</dbReference>
<sequence length="128" mass="14450">MSNGIIEQVSNHAFRNMAGKVLERNDFILTAVFERHLKEALGIQIRNYEHLGMTDPFYLFVNLVGAVGLAGSPHGPLHYGAPQRIDDDLLQVPEILLERRDEEAVNSAVASIMEVLWNAFGFTERPRY</sequence>
<keyword evidence="2" id="KW-1185">Reference proteome</keyword>
<comment type="caution">
    <text evidence="1">The sequence shown here is derived from an EMBL/GenBank/DDBJ whole genome shotgun (WGS) entry which is preliminary data.</text>
</comment>
<proteinExistence type="predicted"/>
<name>A0ABW0QUR3_9BACL</name>
<evidence type="ECO:0000313" key="1">
    <source>
        <dbReference type="EMBL" id="MFC5527902.1"/>
    </source>
</evidence>
<protein>
    <submittedName>
        <fullName evidence="1">Uncharacterized protein</fullName>
    </submittedName>
</protein>